<dbReference type="EMBL" id="CM056817">
    <property type="protein sequence ID" value="KAJ8619354.1"/>
    <property type="molecule type" value="Genomic_DNA"/>
</dbReference>
<keyword evidence="2" id="KW-1185">Reference proteome</keyword>
<sequence length="728" mass="79526">MADTFMPILAMVIAQLIFAGMNVVSKLAMNSGLNPFVMTAYRQIVAVVISGPFAYFWERNTRPKITKTVLFQLFLSSLFGVTMNQCFYFLGLKLTTPTIAVALANLLPAITFIMAVLFRLEKVGIKRLADQAKIVGTLLCVGGAMFMTFYKGNLIKMPVSSIHWGYVENLAHKSSDGNSNIILGSAFVIGSAFGWSIWFIVQAKTGKSFNSPYTSSAIMYFMSCFECLIVAACVERDISQWALGWNIRLIAVTYSGIFSSAIALSLMNWSIQKKGPLFVSLFNPLMLIVVAFVGWAILEERLHVGSVAGSVVIIVGLYTVLWGKGKDINKITSANGGILEEEHERGGGTELPVYGTAIQERPTFLKLQPTSTGSTALYALKRAGKRKLPFWDTSVGAGTCGKAMAVETEAPAAQLGALSETNINWERLDKTRFHIIGAFLFTAQSALLHPTAVVKTRMQVAEASFARMNGVTVFKNILRYDGVPGIFRGFGTSAVGALPGRVLALTSLEVSKEMTLKYIERSNMPEATRIAIANGVAGMVSNLASCVYFVPLDVICQRMMVQGLPGMATYNGPFDAVRNVLRTEGFRGLYRGFGLTAVTQSPASALWWGTYGSAQHVIWGSLGYRNEVEKRPCHLEMVTVQAVAGTMAGACSSVITTPIDTIKTRLQVMDNYGVGRPSIIKTTKMLLQEDGWRGFYRGFGPRFLNMSLWGTSMIVTYELIKRLSVKDA</sequence>
<dbReference type="Proteomes" id="UP001234297">
    <property type="component" value="Chromosome 9"/>
</dbReference>
<proteinExistence type="predicted"/>
<protein>
    <submittedName>
        <fullName evidence="1">Uncharacterized protein</fullName>
    </submittedName>
</protein>
<accession>A0ACC2KE26</accession>
<comment type="caution">
    <text evidence="1">The sequence shown here is derived from an EMBL/GenBank/DDBJ whole genome shotgun (WGS) entry which is preliminary data.</text>
</comment>
<gene>
    <name evidence="1" type="ORF">MRB53_027883</name>
</gene>
<organism evidence="1 2">
    <name type="scientific">Persea americana</name>
    <name type="common">Avocado</name>
    <dbReference type="NCBI Taxonomy" id="3435"/>
    <lineage>
        <taxon>Eukaryota</taxon>
        <taxon>Viridiplantae</taxon>
        <taxon>Streptophyta</taxon>
        <taxon>Embryophyta</taxon>
        <taxon>Tracheophyta</taxon>
        <taxon>Spermatophyta</taxon>
        <taxon>Magnoliopsida</taxon>
        <taxon>Magnoliidae</taxon>
        <taxon>Laurales</taxon>
        <taxon>Lauraceae</taxon>
        <taxon>Persea</taxon>
    </lineage>
</organism>
<name>A0ACC2KE26_PERAE</name>
<evidence type="ECO:0000313" key="2">
    <source>
        <dbReference type="Proteomes" id="UP001234297"/>
    </source>
</evidence>
<evidence type="ECO:0000313" key="1">
    <source>
        <dbReference type="EMBL" id="KAJ8619354.1"/>
    </source>
</evidence>
<reference evidence="1 2" key="1">
    <citation type="journal article" date="2022" name="Hortic Res">
        <title>A haplotype resolved chromosomal level avocado genome allows analysis of novel avocado genes.</title>
        <authorList>
            <person name="Nath O."/>
            <person name="Fletcher S.J."/>
            <person name="Hayward A."/>
            <person name="Shaw L.M."/>
            <person name="Masouleh A.K."/>
            <person name="Furtado A."/>
            <person name="Henry R.J."/>
            <person name="Mitter N."/>
        </authorList>
    </citation>
    <scope>NUCLEOTIDE SEQUENCE [LARGE SCALE GENOMIC DNA]</scope>
    <source>
        <strain evidence="2">cv. Hass</strain>
        <tissue evidence="1">Leaves</tissue>
    </source>
</reference>